<dbReference type="PANTHER" id="PTHR33886:SF11">
    <property type="entry name" value="WALL GLYCOSYL HYDROLASE YTER, PUTATIVE (AFU_ORTHOLOGUE AFUA_2G14630)-RELATED"/>
    <property type="match status" value="1"/>
</dbReference>
<keyword evidence="3" id="KW-0326">Glycosidase</keyword>
<feature type="chain" id="PRO_5026279890" evidence="2">
    <location>
        <begin position="18"/>
        <end position="424"/>
    </location>
</feature>
<dbReference type="PANTHER" id="PTHR33886">
    <property type="entry name" value="UNSATURATED RHAMNOGALACTURONAN HYDROLASE (EUROFUNG)"/>
    <property type="match status" value="1"/>
</dbReference>
<reference evidence="3" key="1">
    <citation type="journal article" date="2020" name="Stud. Mycol.">
        <title>101 Dothideomycetes genomes: a test case for predicting lifestyles and emergence of pathogens.</title>
        <authorList>
            <person name="Haridas S."/>
            <person name="Albert R."/>
            <person name="Binder M."/>
            <person name="Bloem J."/>
            <person name="Labutti K."/>
            <person name="Salamov A."/>
            <person name="Andreopoulos B."/>
            <person name="Baker S."/>
            <person name="Barry K."/>
            <person name="Bills G."/>
            <person name="Bluhm B."/>
            <person name="Cannon C."/>
            <person name="Castanera R."/>
            <person name="Culley D."/>
            <person name="Daum C."/>
            <person name="Ezra D."/>
            <person name="Gonzalez J."/>
            <person name="Henrissat B."/>
            <person name="Kuo A."/>
            <person name="Liang C."/>
            <person name="Lipzen A."/>
            <person name="Lutzoni F."/>
            <person name="Magnuson J."/>
            <person name="Mondo S."/>
            <person name="Nolan M."/>
            <person name="Ohm R."/>
            <person name="Pangilinan J."/>
            <person name="Park H.-J."/>
            <person name="Ramirez L."/>
            <person name="Alfaro M."/>
            <person name="Sun H."/>
            <person name="Tritt A."/>
            <person name="Yoshinaga Y."/>
            <person name="Zwiers L.-H."/>
            <person name="Turgeon B."/>
            <person name="Goodwin S."/>
            <person name="Spatafora J."/>
            <person name="Crous P."/>
            <person name="Grigoriev I."/>
        </authorList>
    </citation>
    <scope>NUCLEOTIDE SEQUENCE</scope>
    <source>
        <strain evidence="3">CBS 116005</strain>
    </source>
</reference>
<keyword evidence="1" id="KW-0378">Hydrolase</keyword>
<gene>
    <name evidence="3" type="ORF">EJ03DRAFT_330195</name>
</gene>
<keyword evidence="2" id="KW-0732">Signal</keyword>
<evidence type="ECO:0000313" key="4">
    <source>
        <dbReference type="Proteomes" id="UP000799436"/>
    </source>
</evidence>
<dbReference type="Pfam" id="PF07470">
    <property type="entry name" value="Glyco_hydro_88"/>
    <property type="match status" value="1"/>
</dbReference>
<dbReference type="GO" id="GO:0016798">
    <property type="term" value="F:hydrolase activity, acting on glycosyl bonds"/>
    <property type="evidence" value="ECO:0007669"/>
    <property type="project" value="UniProtKB-KW"/>
</dbReference>
<keyword evidence="4" id="KW-1185">Reference proteome</keyword>
<sequence length="424" mass="46042">MNLLLFTLIASATLIAATSPYATHHDNLAFQMVDSSIARGQGLYGSSASTSWIELGIFQQAFRESISATNNTSQRQSWERHLTRSLKSLVTPLSNATADAGLPLDRLSIGSSFIYKSLTGNTEYDTVITVLQQSVRDQPLNANGGLWYYANPKNLTYYHNLSYLDGMFSYAPFAILSALEDDQIQDDDLFGPNAVLNQLEMLKNITLQPSGLLVHGYDASKAHNWSNPTTGASPIVWARSLAWYTLGIVNTLDVLQSPQYCESHAQIKRLFNSIIEPQILAAETSYKVNGTYGVWQVVDRPGQSGNFIEASASSMTIYSLLHAARVGLIADLDVRERAVKAATGIYETVVDRFLSEAANGTLSLIGTSSVSSLAGEDVGYQYYVTRPTVTNSLIGTSAFVLASLEIARLQSRGAAVLGTHENAA</sequence>
<dbReference type="InterPro" id="IPR012341">
    <property type="entry name" value="6hp_glycosidase-like_sf"/>
</dbReference>
<protein>
    <submittedName>
        <fullName evidence="3">Six-hairpin glycosidase</fullName>
    </submittedName>
</protein>
<dbReference type="InterPro" id="IPR008928">
    <property type="entry name" value="6-hairpin_glycosidase_sf"/>
</dbReference>
<dbReference type="OrthoDB" id="540611at2759"/>
<feature type="signal peptide" evidence="2">
    <location>
        <begin position="1"/>
        <end position="17"/>
    </location>
</feature>
<organism evidence="3 4">
    <name type="scientific">Teratosphaeria nubilosa</name>
    <dbReference type="NCBI Taxonomy" id="161662"/>
    <lineage>
        <taxon>Eukaryota</taxon>
        <taxon>Fungi</taxon>
        <taxon>Dikarya</taxon>
        <taxon>Ascomycota</taxon>
        <taxon>Pezizomycotina</taxon>
        <taxon>Dothideomycetes</taxon>
        <taxon>Dothideomycetidae</taxon>
        <taxon>Mycosphaerellales</taxon>
        <taxon>Teratosphaeriaceae</taxon>
        <taxon>Teratosphaeria</taxon>
    </lineage>
</organism>
<evidence type="ECO:0000256" key="1">
    <source>
        <dbReference type="ARBA" id="ARBA00022801"/>
    </source>
</evidence>
<dbReference type="EMBL" id="ML995873">
    <property type="protein sequence ID" value="KAF2766337.1"/>
    <property type="molecule type" value="Genomic_DNA"/>
</dbReference>
<dbReference type="Proteomes" id="UP000799436">
    <property type="component" value="Unassembled WGS sequence"/>
</dbReference>
<dbReference type="InterPro" id="IPR052043">
    <property type="entry name" value="PolySaccharide_Degr_Enz"/>
</dbReference>
<dbReference type="InterPro" id="IPR010905">
    <property type="entry name" value="Glyco_hydro_88"/>
</dbReference>
<name>A0A6G1L0E8_9PEZI</name>
<dbReference type="AlphaFoldDB" id="A0A6G1L0E8"/>
<dbReference type="GO" id="GO:0005975">
    <property type="term" value="P:carbohydrate metabolic process"/>
    <property type="evidence" value="ECO:0007669"/>
    <property type="project" value="InterPro"/>
</dbReference>
<evidence type="ECO:0000313" key="3">
    <source>
        <dbReference type="EMBL" id="KAF2766337.1"/>
    </source>
</evidence>
<accession>A0A6G1L0E8</accession>
<evidence type="ECO:0000256" key="2">
    <source>
        <dbReference type="SAM" id="SignalP"/>
    </source>
</evidence>
<dbReference type="Gene3D" id="1.50.10.10">
    <property type="match status" value="1"/>
</dbReference>
<proteinExistence type="predicted"/>
<dbReference type="SUPFAM" id="SSF48208">
    <property type="entry name" value="Six-hairpin glycosidases"/>
    <property type="match status" value="1"/>
</dbReference>